<dbReference type="Proteomes" id="UP000061569">
    <property type="component" value="Chromosome"/>
</dbReference>
<name>A0A0S2DFY5_LYSEN</name>
<feature type="region of interest" description="Disordered" evidence="1">
    <location>
        <begin position="16"/>
        <end position="39"/>
    </location>
</feature>
<gene>
    <name evidence="2" type="ORF">GLE_2116</name>
</gene>
<dbReference type="PATRIC" id="fig|69.6.peg.2080"/>
<dbReference type="AlphaFoldDB" id="A0A0S2DFY5"/>
<organism evidence="2 3">
    <name type="scientific">Lysobacter enzymogenes</name>
    <dbReference type="NCBI Taxonomy" id="69"/>
    <lineage>
        <taxon>Bacteria</taxon>
        <taxon>Pseudomonadati</taxon>
        <taxon>Pseudomonadota</taxon>
        <taxon>Gammaproteobacteria</taxon>
        <taxon>Lysobacterales</taxon>
        <taxon>Lysobacteraceae</taxon>
        <taxon>Lysobacter</taxon>
    </lineage>
</organism>
<accession>A0A0S2DFY5</accession>
<dbReference type="STRING" id="69.GLE_2116"/>
<dbReference type="KEGG" id="lez:GLE_2116"/>
<evidence type="ECO:0000313" key="2">
    <source>
        <dbReference type="EMBL" id="ALN57466.1"/>
    </source>
</evidence>
<evidence type="ECO:0000256" key="1">
    <source>
        <dbReference type="SAM" id="MobiDB-lite"/>
    </source>
</evidence>
<evidence type="ECO:0000313" key="3">
    <source>
        <dbReference type="Proteomes" id="UP000061569"/>
    </source>
</evidence>
<sequence>MREGFRARRLPLRRGAVASSIKKSRQADKRQEQFPNIWV</sequence>
<proteinExistence type="predicted"/>
<reference evidence="2 3" key="1">
    <citation type="submission" date="2015-11" db="EMBL/GenBank/DDBJ databases">
        <title>Genome sequences of Lysobacter enzymogenes strain C3 and Lysobacter antibioticus ATCC 29479.</title>
        <authorList>
            <person name="Kobayashi D.Y."/>
        </authorList>
    </citation>
    <scope>NUCLEOTIDE SEQUENCE [LARGE SCALE GENOMIC DNA]</scope>
    <source>
        <strain evidence="2 3">C3</strain>
    </source>
</reference>
<dbReference type="EMBL" id="CP013140">
    <property type="protein sequence ID" value="ALN57466.1"/>
    <property type="molecule type" value="Genomic_DNA"/>
</dbReference>
<protein>
    <submittedName>
        <fullName evidence="2">Uncharacterized protein</fullName>
    </submittedName>
</protein>